<dbReference type="Proteomes" id="UP000198940">
    <property type="component" value="Unassembled WGS sequence"/>
</dbReference>
<evidence type="ECO:0000313" key="4">
    <source>
        <dbReference type="Proteomes" id="UP000198940"/>
    </source>
</evidence>
<organism evidence="2 3">
    <name type="scientific">Flagellimonas taeanensis</name>
    <dbReference type="NCBI Taxonomy" id="1005926"/>
    <lineage>
        <taxon>Bacteria</taxon>
        <taxon>Pseudomonadati</taxon>
        <taxon>Bacteroidota</taxon>
        <taxon>Flavobacteriia</taxon>
        <taxon>Flavobacteriales</taxon>
        <taxon>Flavobacteriaceae</taxon>
        <taxon>Flagellimonas</taxon>
    </lineage>
</organism>
<evidence type="ECO:0000313" key="3">
    <source>
        <dbReference type="Proteomes" id="UP000184031"/>
    </source>
</evidence>
<keyword evidence="4" id="KW-1185">Reference proteome</keyword>
<dbReference type="Proteomes" id="UP000184031">
    <property type="component" value="Unassembled WGS sequence"/>
</dbReference>
<evidence type="ECO:0000313" key="1">
    <source>
        <dbReference type="EMBL" id="SFB90778.1"/>
    </source>
</evidence>
<name>A0A1M6TVF6_9FLAO</name>
<proteinExistence type="predicted"/>
<gene>
    <name evidence="1" type="ORF">SAMN04487891_103372</name>
    <name evidence="2" type="ORF">SAMN05216293_1530</name>
</gene>
<accession>A0A1M6TVF6</accession>
<dbReference type="AlphaFoldDB" id="A0A1M6TVF6"/>
<comment type="caution">
    <text evidence="2">The sequence shown here is derived from an EMBL/GenBank/DDBJ whole genome shotgun (WGS) entry which is preliminary data.</text>
</comment>
<evidence type="ECO:0000313" key="2">
    <source>
        <dbReference type="EMBL" id="SHK60931.1"/>
    </source>
</evidence>
<protein>
    <submittedName>
        <fullName evidence="2">Uncharacterized protein</fullName>
    </submittedName>
</protein>
<reference evidence="2 3" key="1">
    <citation type="submission" date="2016-11" db="EMBL/GenBank/DDBJ databases">
        <authorList>
            <person name="Varghese N."/>
            <person name="Submissions S."/>
        </authorList>
    </citation>
    <scope>NUCLEOTIDE SEQUENCE [LARGE SCALE GENOMIC DNA]</scope>
    <source>
        <strain evidence="2 3">CGMCC 1.12174</strain>
        <strain evidence="1 4">DSM 26351</strain>
    </source>
</reference>
<sequence length="219" mass="24797">MSRSARNVLYHFAIFVSIVANTQCSSIHPKMSKMNPTAKEISHLGKKHIVQMAKTLILENSGEKVPDSYDARVFANDSSVIIIFDLPIHFAAKNTAFYYGATVDAISKTFGYTPIINTEAQIDAFKHFPFYEPSKQDMKTIEFVLGGTTSFRKHRELLNARDEGITIIETDTFYTVQVLSQSLSSQYNVDKRTGIASEHRHRHIKTESLSERGYVEIIK</sequence>
<dbReference type="EMBL" id="FRAT01000003">
    <property type="protein sequence ID" value="SHK60931.1"/>
    <property type="molecule type" value="Genomic_DNA"/>
</dbReference>
<dbReference type="EMBL" id="FOKU01000003">
    <property type="protein sequence ID" value="SFB90778.1"/>
    <property type="molecule type" value="Genomic_DNA"/>
</dbReference>